<comment type="cofactor">
    <cofactor evidence="1">
        <name>Ca(2+)</name>
        <dbReference type="ChEBI" id="CHEBI:29108"/>
    </cofactor>
</comment>
<evidence type="ECO:0000256" key="4">
    <source>
        <dbReference type="ARBA" id="ARBA00022729"/>
    </source>
</evidence>
<gene>
    <name evidence="8" type="primary">betC_6</name>
    <name evidence="8" type="ORF">V22_42540</name>
</gene>
<comment type="similarity">
    <text evidence="2">Belongs to the sulfatase family.</text>
</comment>
<evidence type="ECO:0000313" key="8">
    <source>
        <dbReference type="EMBL" id="QDT66982.1"/>
    </source>
</evidence>
<dbReference type="Pfam" id="PF00884">
    <property type="entry name" value="Sulfatase"/>
    <property type="match status" value="1"/>
</dbReference>
<dbReference type="OrthoDB" id="9782218at2"/>
<keyword evidence="3" id="KW-0479">Metal-binding</keyword>
<keyword evidence="6" id="KW-0106">Calcium</keyword>
<dbReference type="GO" id="GO:0005737">
    <property type="term" value="C:cytoplasm"/>
    <property type="evidence" value="ECO:0007669"/>
    <property type="project" value="TreeGrafter"/>
</dbReference>
<dbReference type="GO" id="GO:0004423">
    <property type="term" value="F:iduronate-2-sulfatase activity"/>
    <property type="evidence" value="ECO:0007669"/>
    <property type="project" value="InterPro"/>
</dbReference>
<dbReference type="Gene3D" id="3.40.720.10">
    <property type="entry name" value="Alkaline Phosphatase, subunit A"/>
    <property type="match status" value="1"/>
</dbReference>
<name>A0A517TF32_9PLAN</name>
<reference evidence="8 9" key="1">
    <citation type="submission" date="2019-02" db="EMBL/GenBank/DDBJ databases">
        <title>Deep-cultivation of Planctomycetes and their phenomic and genomic characterization uncovers novel biology.</title>
        <authorList>
            <person name="Wiegand S."/>
            <person name="Jogler M."/>
            <person name="Boedeker C."/>
            <person name="Pinto D."/>
            <person name="Vollmers J."/>
            <person name="Rivas-Marin E."/>
            <person name="Kohn T."/>
            <person name="Peeters S.H."/>
            <person name="Heuer A."/>
            <person name="Rast P."/>
            <person name="Oberbeckmann S."/>
            <person name="Bunk B."/>
            <person name="Jeske O."/>
            <person name="Meyerdierks A."/>
            <person name="Storesund J.E."/>
            <person name="Kallscheuer N."/>
            <person name="Luecker S."/>
            <person name="Lage O.M."/>
            <person name="Pohl T."/>
            <person name="Merkel B.J."/>
            <person name="Hornburger P."/>
            <person name="Mueller R.-W."/>
            <person name="Bruemmer F."/>
            <person name="Labrenz M."/>
            <person name="Spormann A.M."/>
            <person name="Op den Camp H."/>
            <person name="Overmann J."/>
            <person name="Amann R."/>
            <person name="Jetten M.S.M."/>
            <person name="Mascher T."/>
            <person name="Medema M.H."/>
            <person name="Devos D.P."/>
            <person name="Kaster A.-K."/>
            <person name="Ovreas L."/>
            <person name="Rohde M."/>
            <person name="Galperin M.Y."/>
            <person name="Jogler C."/>
        </authorList>
    </citation>
    <scope>NUCLEOTIDE SEQUENCE [LARGE SCALE GENOMIC DNA]</scope>
    <source>
        <strain evidence="8 9">V22</strain>
    </source>
</reference>
<evidence type="ECO:0000313" key="9">
    <source>
        <dbReference type="Proteomes" id="UP000319976"/>
    </source>
</evidence>
<evidence type="ECO:0000259" key="7">
    <source>
        <dbReference type="Pfam" id="PF00884"/>
    </source>
</evidence>
<evidence type="ECO:0000256" key="6">
    <source>
        <dbReference type="ARBA" id="ARBA00022837"/>
    </source>
</evidence>
<evidence type="ECO:0000256" key="5">
    <source>
        <dbReference type="ARBA" id="ARBA00022801"/>
    </source>
</evidence>
<dbReference type="PANTHER" id="PTHR45953:SF1">
    <property type="entry name" value="IDURONATE 2-SULFATASE"/>
    <property type="match status" value="1"/>
</dbReference>
<accession>A0A517TF32</accession>
<organism evidence="8 9">
    <name type="scientific">Calycomorphotria hydatis</name>
    <dbReference type="NCBI Taxonomy" id="2528027"/>
    <lineage>
        <taxon>Bacteria</taxon>
        <taxon>Pseudomonadati</taxon>
        <taxon>Planctomycetota</taxon>
        <taxon>Planctomycetia</taxon>
        <taxon>Planctomycetales</taxon>
        <taxon>Planctomycetaceae</taxon>
        <taxon>Calycomorphotria</taxon>
    </lineage>
</organism>
<dbReference type="EMBL" id="CP036316">
    <property type="protein sequence ID" value="QDT66982.1"/>
    <property type="molecule type" value="Genomic_DNA"/>
</dbReference>
<dbReference type="KEGG" id="chya:V22_42540"/>
<sequence length="500" mass="56265">MNFRRLVFVILACYFPSIVLFGAEVSTPNVLLICVDDLRPELGCYGADYAESPHIDRLAATGVQFNRHYVQVPTCGASRYAMLTGRSPASSGVTSQNNILTKRPLSDELLEGAQSLPELFRRSGYLTTLIGKVSHTADGYKAEYPQPQKPYHKDGIELPLAWDEMRTPLGPWQHGWGIMHSYAGGRHRHDFSGYRPVVEFEAEEDTDLPEGLMAHEAIRVLKDRKNDGRPFFLAVGFINPHLPFCGTKADWEAFKDAEIPDIPHPLKPATAYWHKSGEFYNYDHPHPKTNPVSEEAALQYRRAYLASVRYVDRQIGKVLAVLESLQFSENTIVVLWGDHGWHLGDFQIWGKHCVFERALHSPLIIRAPGQQQAGLKTDALAETIDIYPTLIDLCQPKFQQTNRPLDGVSLVPTMKSPGTTVRDVAISYWQDRVSIRSDQYRLIAVKPKKGGDYRKVELYDLSHGPDATENLAESHPDIVKELLKAANQRNSDPSSPQIKN</sequence>
<dbReference type="GO" id="GO:0046872">
    <property type="term" value="F:metal ion binding"/>
    <property type="evidence" value="ECO:0007669"/>
    <property type="project" value="UniProtKB-KW"/>
</dbReference>
<feature type="domain" description="Sulfatase N-terminal" evidence="7">
    <location>
        <begin position="28"/>
        <end position="393"/>
    </location>
</feature>
<keyword evidence="5 8" id="KW-0378">Hydrolase</keyword>
<evidence type="ECO:0000256" key="3">
    <source>
        <dbReference type="ARBA" id="ARBA00022723"/>
    </source>
</evidence>
<keyword evidence="4" id="KW-0732">Signal</keyword>
<dbReference type="GO" id="GO:0047753">
    <property type="term" value="F:choline-sulfatase activity"/>
    <property type="evidence" value="ECO:0007669"/>
    <property type="project" value="UniProtKB-EC"/>
</dbReference>
<proteinExistence type="inferred from homology"/>
<evidence type="ECO:0000256" key="1">
    <source>
        <dbReference type="ARBA" id="ARBA00001913"/>
    </source>
</evidence>
<dbReference type="Proteomes" id="UP000319976">
    <property type="component" value="Chromosome"/>
</dbReference>
<dbReference type="InterPro" id="IPR035874">
    <property type="entry name" value="IDS"/>
</dbReference>
<dbReference type="InterPro" id="IPR000917">
    <property type="entry name" value="Sulfatase_N"/>
</dbReference>
<dbReference type="SUPFAM" id="SSF53649">
    <property type="entry name" value="Alkaline phosphatase-like"/>
    <property type="match status" value="1"/>
</dbReference>
<dbReference type="CDD" id="cd16030">
    <property type="entry name" value="iduronate-2-sulfatase"/>
    <property type="match status" value="1"/>
</dbReference>
<dbReference type="RefSeq" id="WP_145267341.1">
    <property type="nucleotide sequence ID" value="NZ_CP036316.1"/>
</dbReference>
<protein>
    <submittedName>
        <fullName evidence="8">Choline-sulfatase</fullName>
        <ecNumber evidence="8">3.1.6.6</ecNumber>
    </submittedName>
</protein>
<dbReference type="InterPro" id="IPR017850">
    <property type="entry name" value="Alkaline_phosphatase_core_sf"/>
</dbReference>
<keyword evidence="9" id="KW-1185">Reference proteome</keyword>
<dbReference type="EC" id="3.1.6.6" evidence="8"/>
<dbReference type="AlphaFoldDB" id="A0A517TF32"/>
<evidence type="ECO:0000256" key="2">
    <source>
        <dbReference type="ARBA" id="ARBA00008779"/>
    </source>
</evidence>
<dbReference type="PANTHER" id="PTHR45953">
    <property type="entry name" value="IDURONATE 2-SULFATASE"/>
    <property type="match status" value="1"/>
</dbReference>